<feature type="region of interest" description="Disordered" evidence="1">
    <location>
        <begin position="1"/>
        <end position="67"/>
    </location>
</feature>
<dbReference type="PANTHER" id="PTHR35699">
    <property type="entry name" value="F2J10.10 PROTEIN"/>
    <property type="match status" value="1"/>
</dbReference>
<sequence>MGKEYGEEPPESLFMKELRRRGMTPTSILEESKRINEVSNDGFQGERDFSRSNAASTDPGTNLTNQREQSMAFIGEGLEYFGPTFIHDASKMQMSPLQYIDPYELLEDERISQMARPVK</sequence>
<evidence type="ECO:0000313" key="2">
    <source>
        <dbReference type="EMBL" id="OWM72624.1"/>
    </source>
</evidence>
<evidence type="ECO:0000256" key="1">
    <source>
        <dbReference type="SAM" id="MobiDB-lite"/>
    </source>
</evidence>
<reference evidence="3" key="1">
    <citation type="journal article" date="2017" name="Plant J.">
        <title>The pomegranate (Punica granatum L.) genome and the genomics of punicalagin biosynthesis.</title>
        <authorList>
            <person name="Qin G."/>
            <person name="Xu C."/>
            <person name="Ming R."/>
            <person name="Tang H."/>
            <person name="Guyot R."/>
            <person name="Kramer E.M."/>
            <person name="Hu Y."/>
            <person name="Yi X."/>
            <person name="Qi Y."/>
            <person name="Xu X."/>
            <person name="Gao Z."/>
            <person name="Pan H."/>
            <person name="Jian J."/>
            <person name="Tian Y."/>
            <person name="Yue Z."/>
            <person name="Xu Y."/>
        </authorList>
    </citation>
    <scope>NUCLEOTIDE SEQUENCE [LARGE SCALE GENOMIC DNA]</scope>
    <source>
        <strain evidence="3">cv. Dabenzi</strain>
    </source>
</reference>
<protein>
    <submittedName>
        <fullName evidence="2">Uncharacterized protein</fullName>
    </submittedName>
</protein>
<dbReference type="EMBL" id="MTKT01004273">
    <property type="protein sequence ID" value="OWM72624.1"/>
    <property type="molecule type" value="Genomic_DNA"/>
</dbReference>
<organism evidence="2 3">
    <name type="scientific">Punica granatum</name>
    <name type="common">Pomegranate</name>
    <dbReference type="NCBI Taxonomy" id="22663"/>
    <lineage>
        <taxon>Eukaryota</taxon>
        <taxon>Viridiplantae</taxon>
        <taxon>Streptophyta</taxon>
        <taxon>Embryophyta</taxon>
        <taxon>Tracheophyta</taxon>
        <taxon>Spermatophyta</taxon>
        <taxon>Magnoliopsida</taxon>
        <taxon>eudicotyledons</taxon>
        <taxon>Gunneridae</taxon>
        <taxon>Pentapetalae</taxon>
        <taxon>rosids</taxon>
        <taxon>malvids</taxon>
        <taxon>Myrtales</taxon>
        <taxon>Lythraceae</taxon>
        <taxon>Punica</taxon>
    </lineage>
</organism>
<proteinExistence type="predicted"/>
<dbReference type="Proteomes" id="UP000197138">
    <property type="component" value="Unassembled WGS sequence"/>
</dbReference>
<gene>
    <name evidence="2" type="ORF">CDL15_Pgr013092</name>
</gene>
<accession>A0A218WIF9</accession>
<dbReference type="AlphaFoldDB" id="A0A218WIF9"/>
<name>A0A218WIF9_PUNGR</name>
<comment type="caution">
    <text evidence="2">The sequence shown here is derived from an EMBL/GenBank/DDBJ whole genome shotgun (WGS) entry which is preliminary data.</text>
</comment>
<evidence type="ECO:0000313" key="3">
    <source>
        <dbReference type="Proteomes" id="UP000197138"/>
    </source>
</evidence>
<feature type="compositionally biased region" description="Polar residues" evidence="1">
    <location>
        <begin position="51"/>
        <end position="67"/>
    </location>
</feature>
<dbReference type="PANTHER" id="PTHR35699:SF1">
    <property type="entry name" value="F2J10.10 PROTEIN"/>
    <property type="match status" value="1"/>
</dbReference>